<dbReference type="eggNOG" id="COG1595">
    <property type="taxonomic scope" value="Bacteria"/>
</dbReference>
<evidence type="ECO:0000256" key="5">
    <source>
        <dbReference type="ARBA" id="ARBA00023163"/>
    </source>
</evidence>
<evidence type="ECO:0000313" key="8">
    <source>
        <dbReference type="Proteomes" id="UP000019062"/>
    </source>
</evidence>
<evidence type="ECO:0000259" key="6">
    <source>
        <dbReference type="Pfam" id="PF04542"/>
    </source>
</evidence>
<keyword evidence="5" id="KW-0804">Transcription</keyword>
<dbReference type="EMBL" id="ASQA01000045">
    <property type="protein sequence ID" value="ETT80624.1"/>
    <property type="molecule type" value="Genomic_DNA"/>
</dbReference>
<sequence>MDVKFVDLYDAYFDDIYRYVYVKTSNKWDTEDLVSDVFRKAFEKFSMLEGHPNDKAWLFTIARNTVIDYYRKKKSVLMGVEFEQYLSQLQFEDPFDGTTEKECLQKSLRHLSDEDLEITELRYFADLKFKDMAVILKKEEGSLRVKSNRITKKLGVLVRKCWGDYDGERKNNEDTLRVKK</sequence>
<dbReference type="AlphaFoldDB" id="W4EK58"/>
<evidence type="ECO:0000256" key="1">
    <source>
        <dbReference type="ARBA" id="ARBA00010641"/>
    </source>
</evidence>
<dbReference type="InterPro" id="IPR036388">
    <property type="entry name" value="WH-like_DNA-bd_sf"/>
</dbReference>
<dbReference type="Gene3D" id="1.10.10.10">
    <property type="entry name" value="Winged helix-like DNA-binding domain superfamily/Winged helix DNA-binding domain"/>
    <property type="match status" value="1"/>
</dbReference>
<name>W4EK58_9BACL</name>
<dbReference type="GO" id="GO:0003677">
    <property type="term" value="F:DNA binding"/>
    <property type="evidence" value="ECO:0007669"/>
    <property type="project" value="UniProtKB-KW"/>
</dbReference>
<keyword evidence="4" id="KW-0238">DNA-binding</keyword>
<evidence type="ECO:0000256" key="4">
    <source>
        <dbReference type="ARBA" id="ARBA00023125"/>
    </source>
</evidence>
<dbReference type="GO" id="GO:0006352">
    <property type="term" value="P:DNA-templated transcription initiation"/>
    <property type="evidence" value="ECO:0007669"/>
    <property type="project" value="InterPro"/>
</dbReference>
<proteinExistence type="inferred from homology"/>
<dbReference type="InterPro" id="IPR013324">
    <property type="entry name" value="RNA_pol_sigma_r3/r4-like"/>
</dbReference>
<feature type="domain" description="RNA polymerase sigma-70 region 2" evidence="6">
    <location>
        <begin position="8"/>
        <end position="74"/>
    </location>
</feature>
<organism evidence="7 8">
    <name type="scientific">Viridibacillus arenosi FSL R5-213</name>
    <dbReference type="NCBI Taxonomy" id="1227360"/>
    <lineage>
        <taxon>Bacteria</taxon>
        <taxon>Bacillati</taxon>
        <taxon>Bacillota</taxon>
        <taxon>Bacilli</taxon>
        <taxon>Bacillales</taxon>
        <taxon>Caryophanaceae</taxon>
        <taxon>Viridibacillus</taxon>
    </lineage>
</organism>
<dbReference type="Pfam" id="PF04542">
    <property type="entry name" value="Sigma70_r2"/>
    <property type="match status" value="1"/>
</dbReference>
<dbReference type="PATRIC" id="fig|1227360.4.peg.4404"/>
<reference evidence="7 8" key="1">
    <citation type="journal article" date="2014" name="BMC Genomics">
        <title>Genomic comparison of sporeforming bacilli isolated from milk.</title>
        <authorList>
            <person name="Moreno Switt A.I."/>
            <person name="Andrus A.D."/>
            <person name="Ranieri M.L."/>
            <person name="Orsi R.H."/>
            <person name="Ivy R."/>
            <person name="den Bakker H.C."/>
            <person name="Martin N.H."/>
            <person name="Wiedmann M."/>
            <person name="Boor K.J."/>
        </authorList>
    </citation>
    <scope>NUCLEOTIDE SEQUENCE [LARGE SCALE GENOMIC DNA]</scope>
    <source>
        <strain evidence="7 8">FSL R5-213</strain>
    </source>
</reference>
<dbReference type="NCBIfam" id="TIGR02937">
    <property type="entry name" value="sigma70-ECF"/>
    <property type="match status" value="1"/>
</dbReference>
<dbReference type="InterPro" id="IPR007627">
    <property type="entry name" value="RNA_pol_sigma70_r2"/>
</dbReference>
<comment type="similarity">
    <text evidence="1">Belongs to the sigma-70 factor family. ECF subfamily.</text>
</comment>
<dbReference type="InterPro" id="IPR014284">
    <property type="entry name" value="RNA_pol_sigma-70_dom"/>
</dbReference>
<dbReference type="InterPro" id="IPR013325">
    <property type="entry name" value="RNA_pol_sigma_r2"/>
</dbReference>
<dbReference type="GO" id="GO:0016987">
    <property type="term" value="F:sigma factor activity"/>
    <property type="evidence" value="ECO:0007669"/>
    <property type="project" value="UniProtKB-KW"/>
</dbReference>
<keyword evidence="8" id="KW-1185">Reference proteome</keyword>
<evidence type="ECO:0000256" key="3">
    <source>
        <dbReference type="ARBA" id="ARBA00023082"/>
    </source>
</evidence>
<evidence type="ECO:0000313" key="7">
    <source>
        <dbReference type="EMBL" id="ETT80624.1"/>
    </source>
</evidence>
<accession>W4EK58</accession>
<dbReference type="Proteomes" id="UP000019062">
    <property type="component" value="Unassembled WGS sequence"/>
</dbReference>
<dbReference type="SUPFAM" id="SSF88946">
    <property type="entry name" value="Sigma2 domain of RNA polymerase sigma factors"/>
    <property type="match status" value="1"/>
</dbReference>
<dbReference type="PANTHER" id="PTHR43133">
    <property type="entry name" value="RNA POLYMERASE ECF-TYPE SIGMA FACTO"/>
    <property type="match status" value="1"/>
</dbReference>
<keyword evidence="3" id="KW-0731">Sigma factor</keyword>
<dbReference type="Gene3D" id="1.10.1740.10">
    <property type="match status" value="1"/>
</dbReference>
<dbReference type="InterPro" id="IPR039425">
    <property type="entry name" value="RNA_pol_sigma-70-like"/>
</dbReference>
<evidence type="ECO:0000256" key="2">
    <source>
        <dbReference type="ARBA" id="ARBA00023015"/>
    </source>
</evidence>
<dbReference type="SUPFAM" id="SSF88659">
    <property type="entry name" value="Sigma3 and sigma4 domains of RNA polymerase sigma factors"/>
    <property type="match status" value="1"/>
</dbReference>
<comment type="caution">
    <text evidence="7">The sequence shown here is derived from an EMBL/GenBank/DDBJ whole genome shotgun (WGS) entry which is preliminary data.</text>
</comment>
<keyword evidence="2" id="KW-0805">Transcription regulation</keyword>
<dbReference type="PANTHER" id="PTHR43133:SF52">
    <property type="entry name" value="ECF RNA POLYMERASE SIGMA FACTOR SIGL"/>
    <property type="match status" value="1"/>
</dbReference>
<gene>
    <name evidence="7" type="ORF">C176_21641</name>
</gene>
<protein>
    <submittedName>
        <fullName evidence="7">ECF subfamily RNA polymerase sigma-24 subunit</fullName>
    </submittedName>
</protein>